<gene>
    <name evidence="2" type="ORF">BLNAU_3765</name>
</gene>
<dbReference type="Proteomes" id="UP001281761">
    <property type="component" value="Unassembled WGS sequence"/>
</dbReference>
<organism evidence="2 3">
    <name type="scientific">Blattamonas nauphoetae</name>
    <dbReference type="NCBI Taxonomy" id="2049346"/>
    <lineage>
        <taxon>Eukaryota</taxon>
        <taxon>Metamonada</taxon>
        <taxon>Preaxostyla</taxon>
        <taxon>Oxymonadida</taxon>
        <taxon>Blattamonas</taxon>
    </lineage>
</organism>
<dbReference type="EMBL" id="JARBJD010000017">
    <property type="protein sequence ID" value="KAK2961319.1"/>
    <property type="molecule type" value="Genomic_DNA"/>
</dbReference>
<reference evidence="2 3" key="1">
    <citation type="journal article" date="2022" name="bioRxiv">
        <title>Genomics of Preaxostyla Flagellates Illuminates Evolutionary Transitions and the Path Towards Mitochondrial Loss.</title>
        <authorList>
            <person name="Novak L.V.F."/>
            <person name="Treitli S.C."/>
            <person name="Pyrih J."/>
            <person name="Halakuc P."/>
            <person name="Pipaliya S.V."/>
            <person name="Vacek V."/>
            <person name="Brzon O."/>
            <person name="Soukal P."/>
            <person name="Eme L."/>
            <person name="Dacks J.B."/>
            <person name="Karnkowska A."/>
            <person name="Elias M."/>
            <person name="Hampl V."/>
        </authorList>
    </citation>
    <scope>NUCLEOTIDE SEQUENCE [LARGE SCALE GENOMIC DNA]</scope>
    <source>
        <strain evidence="2">NAU3</strain>
        <tissue evidence="2">Gut</tissue>
    </source>
</reference>
<accession>A0ABQ9YC58</accession>
<keyword evidence="3" id="KW-1185">Reference proteome</keyword>
<feature type="region of interest" description="Disordered" evidence="1">
    <location>
        <begin position="291"/>
        <end position="327"/>
    </location>
</feature>
<name>A0ABQ9YC58_9EUKA</name>
<feature type="compositionally biased region" description="Polar residues" evidence="1">
    <location>
        <begin position="1"/>
        <end position="14"/>
    </location>
</feature>
<evidence type="ECO:0000313" key="2">
    <source>
        <dbReference type="EMBL" id="KAK2961319.1"/>
    </source>
</evidence>
<feature type="compositionally biased region" description="Acidic residues" evidence="1">
    <location>
        <begin position="255"/>
        <end position="271"/>
    </location>
</feature>
<proteinExistence type="predicted"/>
<sequence>MTFRGTSVNNPNKATSDDIKDLLEELRSREPPNKFAAKDTAAHEFPPPKFYPCYRKPIPSSQIETLIRDLDRVQIRCDSSPLPSSTMTFRNNTQGIGKRQMENARSCSEYKQELQDIDHSLSQMITSMIEDISETSKIVDEGLPQSLPFSVGPYDPSVDIRPRKEKQVLVDMTQFQVDVAAVEAELKALHQSNDDQPMTPKNVGVIEEAGQTIPLFELKLDDFILNEENQETTDPEKIGTDKPSSERQGTAITDQNEDEKSDPDLDQTDVEIDEDLYIRRRNRVEEWQNQFEAQKESAEKRLKELESERSKMLEEKRRRRRPRTKQVPPEITESALTLFMDQSKQSSLRNRIALNMVSERFLPTEELYHSILTRNVKIGRAMSKM</sequence>
<feature type="region of interest" description="Disordered" evidence="1">
    <location>
        <begin position="1"/>
        <end position="21"/>
    </location>
</feature>
<feature type="region of interest" description="Disordered" evidence="1">
    <location>
        <begin position="228"/>
        <end position="271"/>
    </location>
</feature>
<evidence type="ECO:0000256" key="1">
    <source>
        <dbReference type="SAM" id="MobiDB-lite"/>
    </source>
</evidence>
<feature type="compositionally biased region" description="Basic and acidic residues" evidence="1">
    <location>
        <begin position="234"/>
        <end position="245"/>
    </location>
</feature>
<protein>
    <submittedName>
        <fullName evidence="2">Uncharacterized protein</fullName>
    </submittedName>
</protein>
<comment type="caution">
    <text evidence="2">The sequence shown here is derived from an EMBL/GenBank/DDBJ whole genome shotgun (WGS) entry which is preliminary data.</text>
</comment>
<evidence type="ECO:0000313" key="3">
    <source>
        <dbReference type="Proteomes" id="UP001281761"/>
    </source>
</evidence>
<feature type="compositionally biased region" description="Basic and acidic residues" evidence="1">
    <location>
        <begin position="293"/>
        <end position="316"/>
    </location>
</feature>